<dbReference type="NCBIfam" id="TIGR01484">
    <property type="entry name" value="HAD-SF-IIB"/>
    <property type="match status" value="1"/>
</dbReference>
<comment type="caution">
    <text evidence="1">The sequence shown here is derived from an EMBL/GenBank/DDBJ whole genome shotgun (WGS) entry which is preliminary data.</text>
</comment>
<protein>
    <recommendedName>
        <fullName evidence="3">Hydrolase</fullName>
    </recommendedName>
</protein>
<proteinExistence type="predicted"/>
<dbReference type="GO" id="GO:0000287">
    <property type="term" value="F:magnesium ion binding"/>
    <property type="evidence" value="ECO:0007669"/>
    <property type="project" value="TreeGrafter"/>
</dbReference>
<dbReference type="PANTHER" id="PTHR10000:SF53">
    <property type="entry name" value="5-AMINO-6-(5-PHOSPHO-D-RIBITYLAMINO)URACIL PHOSPHATASE YBJI-RELATED"/>
    <property type="match status" value="1"/>
</dbReference>
<dbReference type="GO" id="GO:0016791">
    <property type="term" value="F:phosphatase activity"/>
    <property type="evidence" value="ECO:0007669"/>
    <property type="project" value="TreeGrafter"/>
</dbReference>
<dbReference type="AlphaFoldDB" id="A0A202B8J5"/>
<dbReference type="Gene3D" id="3.30.1240.10">
    <property type="match status" value="1"/>
</dbReference>
<keyword evidence="2" id="KW-1185">Reference proteome</keyword>
<dbReference type="Gene3D" id="3.40.50.1000">
    <property type="entry name" value="HAD superfamily/HAD-like"/>
    <property type="match status" value="1"/>
</dbReference>
<gene>
    <name evidence="1" type="ORF">CBW21_12620</name>
</gene>
<dbReference type="Pfam" id="PF08282">
    <property type="entry name" value="Hydrolase_3"/>
    <property type="match status" value="1"/>
</dbReference>
<dbReference type="GO" id="GO:0005829">
    <property type="term" value="C:cytosol"/>
    <property type="evidence" value="ECO:0007669"/>
    <property type="project" value="TreeGrafter"/>
</dbReference>
<organism evidence="1 2">
    <name type="scientific">Chromobacterium violaceum</name>
    <dbReference type="NCBI Taxonomy" id="536"/>
    <lineage>
        <taxon>Bacteria</taxon>
        <taxon>Pseudomonadati</taxon>
        <taxon>Pseudomonadota</taxon>
        <taxon>Betaproteobacteria</taxon>
        <taxon>Neisseriales</taxon>
        <taxon>Chromobacteriaceae</taxon>
        <taxon>Chromobacterium</taxon>
    </lineage>
</organism>
<dbReference type="InterPro" id="IPR006379">
    <property type="entry name" value="HAD-SF_hydro_IIB"/>
</dbReference>
<dbReference type="SUPFAM" id="SSF56784">
    <property type="entry name" value="HAD-like"/>
    <property type="match status" value="1"/>
</dbReference>
<reference evidence="1 2" key="1">
    <citation type="submission" date="2017-05" db="EMBL/GenBank/DDBJ databases">
        <title>Chromobacterium violaceum GHPS1 isolated from Hydrocarbon polluted soil in French Guiana display an awesome secondary metabolite arsenal and a battery of drug and heavy-metal-resistance and detoxification of xenobiotics proteins.</title>
        <authorList>
            <person name="Belbahri L."/>
        </authorList>
    </citation>
    <scope>NUCLEOTIDE SEQUENCE [LARGE SCALE GENOMIC DNA]</scope>
    <source>
        <strain evidence="1 2">GHPS1</strain>
    </source>
</reference>
<sequence>MHFIFDIDGTICFDGRSVSPAIQDALSGLERRGHRIGFASARPYRDILPLLEERFHNGLFVGANGAMTWHRRQLTDLTPLDEDTLAQLFALAERHAASCLVDLEWHYHYSGDPAHPFMKMVDPGRLARQVARAEVSRATKLLFTECEDAESLKQALEQRGDIRIHHHSDQQIMDITAGGVDKASALARHGIAADQMVCFGNDSNDLSMFAVARHAVLIGDHPQLLPHARERIIRDQHVERELIAAIQRLGERYAGMPH</sequence>
<evidence type="ECO:0000313" key="2">
    <source>
        <dbReference type="Proteomes" id="UP000196342"/>
    </source>
</evidence>
<dbReference type="InterPro" id="IPR023214">
    <property type="entry name" value="HAD_sf"/>
</dbReference>
<dbReference type="InterPro" id="IPR036412">
    <property type="entry name" value="HAD-like_sf"/>
</dbReference>
<dbReference type="PANTHER" id="PTHR10000">
    <property type="entry name" value="PHOSPHOSERINE PHOSPHATASE"/>
    <property type="match status" value="1"/>
</dbReference>
<dbReference type="Proteomes" id="UP000196342">
    <property type="component" value="Unassembled WGS sequence"/>
</dbReference>
<name>A0A202B8J5_CHRVL</name>
<dbReference type="EMBL" id="NHOO01000009">
    <property type="protein sequence ID" value="OVE47886.1"/>
    <property type="molecule type" value="Genomic_DNA"/>
</dbReference>
<evidence type="ECO:0000313" key="1">
    <source>
        <dbReference type="EMBL" id="OVE47886.1"/>
    </source>
</evidence>
<accession>A0A202B8J5</accession>
<evidence type="ECO:0008006" key="3">
    <source>
        <dbReference type="Google" id="ProtNLM"/>
    </source>
</evidence>
<dbReference type="RefSeq" id="WP_087698024.1">
    <property type="nucleotide sequence ID" value="NZ_NHOO01000009.1"/>
</dbReference>